<evidence type="ECO:0000313" key="15">
    <source>
        <dbReference type="Proteomes" id="UP000284543"/>
    </source>
</evidence>
<dbReference type="Pfam" id="PF00072">
    <property type="entry name" value="Response_reg"/>
    <property type="match status" value="2"/>
</dbReference>
<dbReference type="CDD" id="cd17546">
    <property type="entry name" value="REC_hyHK_CKI1_RcsC-like"/>
    <property type="match status" value="2"/>
</dbReference>
<dbReference type="Pfam" id="PF00512">
    <property type="entry name" value="HisKA"/>
    <property type="match status" value="1"/>
</dbReference>
<evidence type="ECO:0000256" key="3">
    <source>
        <dbReference type="ARBA" id="ARBA00012438"/>
    </source>
</evidence>
<keyword evidence="6" id="KW-0418">Kinase</keyword>
<feature type="domain" description="Response regulatory" evidence="13">
    <location>
        <begin position="682"/>
        <end position="803"/>
    </location>
</feature>
<feature type="domain" description="Histidine kinase" evidence="12">
    <location>
        <begin position="303"/>
        <end position="526"/>
    </location>
</feature>
<dbReference type="InterPro" id="IPR001789">
    <property type="entry name" value="Sig_transdc_resp-reg_receiver"/>
</dbReference>
<name>A0A412Z9L7_9FIRM</name>
<dbReference type="GO" id="GO:0000155">
    <property type="term" value="F:phosphorelay sensor kinase activity"/>
    <property type="evidence" value="ECO:0007669"/>
    <property type="project" value="InterPro"/>
</dbReference>
<sequence length="819" mass="92965">MEILNETLKRTGYEYDTLMNLLHVSVSKHILDEYYTLVWCNDYYYELIGYSREEYEALYHNKPAHYYMNDDLNIHDEKLWMQLSAKVMETLESGEKSYNLVTRMRRKHNGNHHDYMWVRLNAYLTDEYVDGYQVSYSVMTDITDVMDMKLEQSVTYDSLPGFVSKFRVNRNLDFKLLEANDRFFDFFGKDSMDGMDNALFRENIIRNMPVFLEHKNAVTNGNSVHFTVQMKNRSGNDAWLQINASCIGYQEGDPVYLAIYIDITNETELRQMQQKLEAQAKELRSALETAEEANRAKSDFLSRMSHDIRTPLNAVLGMKDIAEAHLDDPAKVKDCLRKIGLSGQHLLSLINDVLDMSKIESGEMLLREDSMSLPEVLENVVAIMQPQFGEKEQHFSIRLRSVVHEQFLSDALRMRQIFINILSNAYKFTPVNGTVSMDVCEKQAVDGTALFSFSITDTGIGMKPEYLAQIFTAFSRERDSRVDKTEGTGLGMAITKRFVDMMGGTIEVTSELGKGTCFRVELPLKIEENQFIKGEFPGLRIIVTDDDAVMCEYMAEMLGQLGIHADWVDSGIQTVEMIKTAKQNGEMYDAVLLDWKMPDLDGFETTRRIRELCGGQLPVLIISAYDWSDVEKDAKKAGVTGFLQKPIFVSTLIHGLQRYVLEGQPARKTQGTDTGARFTGRRFLLIEDNAINQEVARELLADMGAEVDTASDGAEGVETFRRSPDGFYDVILMDVQMPVMNGYEATRAIRTMDRDGAKAVPILAMTADAFSEDIQAAKDAGMNGHMAKPLDKAILWREIGKYLNSDFSPETAGKSGVNH</sequence>
<dbReference type="FunFam" id="3.30.565.10:FF:000010">
    <property type="entry name" value="Sensor histidine kinase RcsC"/>
    <property type="match status" value="1"/>
</dbReference>
<dbReference type="RefSeq" id="WP_118018395.1">
    <property type="nucleotide sequence ID" value="NZ_CAUHGS010000005.1"/>
</dbReference>
<keyword evidence="11" id="KW-0175">Coiled coil</keyword>
<dbReference type="PROSITE" id="PS50110">
    <property type="entry name" value="RESPONSE_REGULATORY"/>
    <property type="match status" value="2"/>
</dbReference>
<dbReference type="CDD" id="cd16922">
    <property type="entry name" value="HATPase_EvgS-ArcB-TorS-like"/>
    <property type="match status" value="1"/>
</dbReference>
<dbReference type="InterPro" id="IPR003594">
    <property type="entry name" value="HATPase_dom"/>
</dbReference>
<evidence type="ECO:0000256" key="5">
    <source>
        <dbReference type="ARBA" id="ARBA00022553"/>
    </source>
</evidence>
<keyword evidence="6" id="KW-0808">Transferase</keyword>
<gene>
    <name evidence="14" type="ORF">DWW02_09250</name>
</gene>
<dbReference type="InterPro" id="IPR036890">
    <property type="entry name" value="HATPase_C_sf"/>
</dbReference>
<dbReference type="InterPro" id="IPR003661">
    <property type="entry name" value="HisK_dim/P_dom"/>
</dbReference>
<dbReference type="SMART" id="SM00387">
    <property type="entry name" value="HATPase_c"/>
    <property type="match status" value="1"/>
</dbReference>
<evidence type="ECO:0000256" key="11">
    <source>
        <dbReference type="SAM" id="Coils"/>
    </source>
</evidence>
<evidence type="ECO:0000256" key="10">
    <source>
        <dbReference type="PROSITE-ProRule" id="PRU00169"/>
    </source>
</evidence>
<evidence type="ECO:0000256" key="8">
    <source>
        <dbReference type="ARBA" id="ARBA00024867"/>
    </source>
</evidence>
<evidence type="ECO:0000256" key="2">
    <source>
        <dbReference type="ARBA" id="ARBA00006402"/>
    </source>
</evidence>
<comment type="caution">
    <text evidence="14">The sequence shown here is derived from an EMBL/GenBank/DDBJ whole genome shotgun (WGS) entry which is preliminary data.</text>
</comment>
<organism evidence="14 15">
    <name type="scientific">Enterocloster bolteae</name>
    <dbReference type="NCBI Taxonomy" id="208479"/>
    <lineage>
        <taxon>Bacteria</taxon>
        <taxon>Bacillati</taxon>
        <taxon>Bacillota</taxon>
        <taxon>Clostridia</taxon>
        <taxon>Lachnospirales</taxon>
        <taxon>Lachnospiraceae</taxon>
        <taxon>Enterocloster</taxon>
    </lineage>
</organism>
<comment type="similarity">
    <text evidence="2">In the N-terminal section; belongs to the phytochrome family.</text>
</comment>
<dbReference type="InterPro" id="IPR035965">
    <property type="entry name" value="PAS-like_dom_sf"/>
</dbReference>
<dbReference type="Gene3D" id="1.10.287.130">
    <property type="match status" value="1"/>
</dbReference>
<evidence type="ECO:0000259" key="13">
    <source>
        <dbReference type="PROSITE" id="PS50110"/>
    </source>
</evidence>
<accession>A0A412Z9L7</accession>
<dbReference type="PROSITE" id="PS50109">
    <property type="entry name" value="HIS_KIN"/>
    <property type="match status" value="1"/>
</dbReference>
<dbReference type="SUPFAM" id="SSF55874">
    <property type="entry name" value="ATPase domain of HSP90 chaperone/DNA topoisomerase II/histidine kinase"/>
    <property type="match status" value="1"/>
</dbReference>
<dbReference type="Gene3D" id="3.30.565.10">
    <property type="entry name" value="Histidine kinase-like ATPase, C-terminal domain"/>
    <property type="match status" value="1"/>
</dbReference>
<dbReference type="Gene3D" id="3.30.450.20">
    <property type="entry name" value="PAS domain"/>
    <property type="match status" value="2"/>
</dbReference>
<evidence type="ECO:0000259" key="12">
    <source>
        <dbReference type="PROSITE" id="PS50109"/>
    </source>
</evidence>
<reference evidence="14 15" key="1">
    <citation type="submission" date="2018-08" db="EMBL/GenBank/DDBJ databases">
        <title>A genome reference for cultivated species of the human gut microbiota.</title>
        <authorList>
            <person name="Zou Y."/>
            <person name="Xue W."/>
            <person name="Luo G."/>
        </authorList>
    </citation>
    <scope>NUCLEOTIDE SEQUENCE [LARGE SCALE GENOMIC DNA]</scope>
    <source>
        <strain evidence="14 15">AF14-18</strain>
    </source>
</reference>
<evidence type="ECO:0000256" key="7">
    <source>
        <dbReference type="ARBA" id="ARBA00023012"/>
    </source>
</evidence>
<proteinExistence type="inferred from homology"/>
<dbReference type="SUPFAM" id="SSF47384">
    <property type="entry name" value="Homodimeric domain of signal transducing histidine kinase"/>
    <property type="match status" value="1"/>
</dbReference>
<protein>
    <recommendedName>
        <fullName evidence="9">Circadian input-output histidine kinase CikA</fullName>
        <ecNumber evidence="3">2.7.13.3</ecNumber>
    </recommendedName>
    <alternativeName>
        <fullName evidence="4">Stage 0 sporulation protein A homolog</fullName>
    </alternativeName>
</protein>
<evidence type="ECO:0000256" key="9">
    <source>
        <dbReference type="ARBA" id="ARBA00074306"/>
    </source>
</evidence>
<feature type="domain" description="Response regulatory" evidence="13">
    <location>
        <begin position="540"/>
        <end position="660"/>
    </location>
</feature>
<evidence type="ECO:0000313" key="14">
    <source>
        <dbReference type="EMBL" id="RGV76740.1"/>
    </source>
</evidence>
<dbReference type="PANTHER" id="PTHR45339:SF3">
    <property type="entry name" value="HISTIDINE KINASE"/>
    <property type="match status" value="1"/>
</dbReference>
<comment type="function">
    <text evidence="8">May play the central regulatory role in sporulation. It may be an element of the effector pathway responsible for the activation of sporulation genes in response to nutritional stress. Spo0A may act in concert with spo0H (a sigma factor) to control the expression of some genes that are critical to the sporulation process.</text>
</comment>
<keyword evidence="7" id="KW-0902">Two-component regulatory system</keyword>
<dbReference type="SUPFAM" id="SSF52172">
    <property type="entry name" value="CheY-like"/>
    <property type="match status" value="2"/>
</dbReference>
<dbReference type="InterPro" id="IPR011006">
    <property type="entry name" value="CheY-like_superfamily"/>
</dbReference>
<comment type="catalytic activity">
    <reaction evidence="1">
        <text>ATP + protein L-histidine = ADP + protein N-phospho-L-histidine.</text>
        <dbReference type="EC" id="2.7.13.3"/>
    </reaction>
</comment>
<dbReference type="EMBL" id="QRZM01000003">
    <property type="protein sequence ID" value="RGV76740.1"/>
    <property type="molecule type" value="Genomic_DNA"/>
</dbReference>
<evidence type="ECO:0000256" key="4">
    <source>
        <dbReference type="ARBA" id="ARBA00018672"/>
    </source>
</evidence>
<dbReference type="CDD" id="cd00082">
    <property type="entry name" value="HisKA"/>
    <property type="match status" value="1"/>
</dbReference>
<dbReference type="EC" id="2.7.13.3" evidence="3"/>
<dbReference type="Proteomes" id="UP000284543">
    <property type="component" value="Unassembled WGS sequence"/>
</dbReference>
<dbReference type="AlphaFoldDB" id="A0A412Z9L7"/>
<dbReference type="SMART" id="SM00448">
    <property type="entry name" value="REC"/>
    <property type="match status" value="2"/>
</dbReference>
<dbReference type="InterPro" id="IPR005467">
    <property type="entry name" value="His_kinase_dom"/>
</dbReference>
<dbReference type="PRINTS" id="PR00344">
    <property type="entry name" value="BCTRLSENSOR"/>
</dbReference>
<feature type="coiled-coil region" evidence="11">
    <location>
        <begin position="266"/>
        <end position="296"/>
    </location>
</feature>
<feature type="modified residue" description="4-aspartylphosphate" evidence="10">
    <location>
        <position position="734"/>
    </location>
</feature>
<dbReference type="Gene3D" id="3.40.50.2300">
    <property type="match status" value="2"/>
</dbReference>
<dbReference type="Pfam" id="PF02518">
    <property type="entry name" value="HATPase_c"/>
    <property type="match status" value="1"/>
</dbReference>
<keyword evidence="5 10" id="KW-0597">Phosphoprotein</keyword>
<dbReference type="SUPFAM" id="SSF55785">
    <property type="entry name" value="PYP-like sensor domain (PAS domain)"/>
    <property type="match status" value="2"/>
</dbReference>
<evidence type="ECO:0000256" key="1">
    <source>
        <dbReference type="ARBA" id="ARBA00000085"/>
    </source>
</evidence>
<dbReference type="PANTHER" id="PTHR45339">
    <property type="entry name" value="HYBRID SIGNAL TRANSDUCTION HISTIDINE KINASE J"/>
    <property type="match status" value="1"/>
</dbReference>
<dbReference type="InterPro" id="IPR004358">
    <property type="entry name" value="Sig_transdc_His_kin-like_C"/>
</dbReference>
<evidence type="ECO:0000256" key="6">
    <source>
        <dbReference type="ARBA" id="ARBA00022777"/>
    </source>
</evidence>
<dbReference type="InterPro" id="IPR036097">
    <property type="entry name" value="HisK_dim/P_sf"/>
</dbReference>
<feature type="modified residue" description="4-aspartylphosphate" evidence="10">
    <location>
        <position position="594"/>
    </location>
</feature>
<dbReference type="SMART" id="SM00388">
    <property type="entry name" value="HisKA"/>
    <property type="match status" value="1"/>
</dbReference>